<dbReference type="AlphaFoldDB" id="A0A0C2YQU0"/>
<proteinExistence type="predicted"/>
<dbReference type="STRING" id="272627.CCC_00554"/>
<evidence type="ECO:0000313" key="1">
    <source>
        <dbReference type="EMBL" id="KIL97493.1"/>
    </source>
</evidence>
<accession>A0A0C2YQU0</accession>
<name>A0A0C2YQU0_PARME</name>
<reference evidence="1 2" key="1">
    <citation type="submission" date="2015-01" db="EMBL/GenBank/DDBJ databases">
        <title>Genome Sequence of Magnetospirillum magnetotacticum Strain MS-1.</title>
        <authorList>
            <person name="Marinov G.K."/>
            <person name="Smalley M.D."/>
            <person name="DeSalvo G."/>
        </authorList>
    </citation>
    <scope>NUCLEOTIDE SEQUENCE [LARGE SCALE GENOMIC DNA]</scope>
    <source>
        <strain evidence="1 2">MS-1</strain>
    </source>
</reference>
<dbReference type="InterPro" id="IPR045565">
    <property type="entry name" value="Phage_capsid_2"/>
</dbReference>
<keyword evidence="2" id="KW-1185">Reference proteome</keyword>
<dbReference type="EMBL" id="JXSL01000030">
    <property type="protein sequence ID" value="KIL97493.1"/>
    <property type="molecule type" value="Genomic_DNA"/>
</dbReference>
<organism evidence="1 2">
    <name type="scientific">Paramagnetospirillum magnetotacticum MS-1</name>
    <dbReference type="NCBI Taxonomy" id="272627"/>
    <lineage>
        <taxon>Bacteria</taxon>
        <taxon>Pseudomonadati</taxon>
        <taxon>Pseudomonadota</taxon>
        <taxon>Alphaproteobacteria</taxon>
        <taxon>Rhodospirillales</taxon>
        <taxon>Magnetospirillaceae</taxon>
        <taxon>Paramagnetospirillum</taxon>
    </lineage>
</organism>
<sequence length="79" mass="8686">MSTSVINAYSKQYGHEVHAAYQRMGTKLRNTVRSRNNVKGAIAVFQKVGKGTASTKARHGKVPVMNVDHSAVERTWSNA</sequence>
<dbReference type="Pfam" id="PF19821">
    <property type="entry name" value="Phage_capsid_2"/>
    <property type="match status" value="1"/>
</dbReference>
<protein>
    <submittedName>
        <fullName evidence="1">Uncharacterized protein</fullName>
    </submittedName>
</protein>
<gene>
    <name evidence="1" type="ORF">CCC_00554</name>
</gene>
<dbReference type="Proteomes" id="UP000031971">
    <property type="component" value="Unassembled WGS sequence"/>
</dbReference>
<evidence type="ECO:0000313" key="2">
    <source>
        <dbReference type="Proteomes" id="UP000031971"/>
    </source>
</evidence>
<comment type="caution">
    <text evidence="1">The sequence shown here is derived from an EMBL/GenBank/DDBJ whole genome shotgun (WGS) entry which is preliminary data.</text>
</comment>